<feature type="transmembrane region" description="Helical" evidence="1">
    <location>
        <begin position="61"/>
        <end position="80"/>
    </location>
</feature>
<evidence type="ECO:0000313" key="3">
    <source>
        <dbReference type="Proteomes" id="UP000243579"/>
    </source>
</evidence>
<dbReference type="OrthoDB" id="59319at2759"/>
<protein>
    <recommendedName>
        <fullName evidence="4">Transmembrane protein</fullName>
    </recommendedName>
</protein>
<proteinExistence type="predicted"/>
<organism evidence="2 3">
    <name type="scientific">Achlya hypogyna</name>
    <name type="common">Oomycete</name>
    <name type="synonym">Protoachlya hypogyna</name>
    <dbReference type="NCBI Taxonomy" id="1202772"/>
    <lineage>
        <taxon>Eukaryota</taxon>
        <taxon>Sar</taxon>
        <taxon>Stramenopiles</taxon>
        <taxon>Oomycota</taxon>
        <taxon>Saprolegniomycetes</taxon>
        <taxon>Saprolegniales</taxon>
        <taxon>Achlyaceae</taxon>
        <taxon>Achlya</taxon>
    </lineage>
</organism>
<accession>A0A1V9ZA61</accession>
<reference evidence="2 3" key="1">
    <citation type="journal article" date="2014" name="Genome Biol. Evol.">
        <title>The secreted proteins of Achlya hypogyna and Thraustotheca clavata identify the ancestral oomycete secretome and reveal gene acquisitions by horizontal gene transfer.</title>
        <authorList>
            <person name="Misner I."/>
            <person name="Blouin N."/>
            <person name="Leonard G."/>
            <person name="Richards T.A."/>
            <person name="Lane C.E."/>
        </authorList>
    </citation>
    <scope>NUCLEOTIDE SEQUENCE [LARGE SCALE GENOMIC DNA]</scope>
    <source>
        <strain evidence="2 3">ATCC 48635</strain>
    </source>
</reference>
<evidence type="ECO:0000313" key="2">
    <source>
        <dbReference type="EMBL" id="OQR94797.1"/>
    </source>
</evidence>
<keyword evidence="1" id="KW-1133">Transmembrane helix</keyword>
<keyword evidence="3" id="KW-1185">Reference proteome</keyword>
<keyword evidence="1" id="KW-0472">Membrane</keyword>
<evidence type="ECO:0008006" key="4">
    <source>
        <dbReference type="Google" id="ProtNLM"/>
    </source>
</evidence>
<dbReference type="EMBL" id="JNBR01000350">
    <property type="protein sequence ID" value="OQR94797.1"/>
    <property type="molecule type" value="Genomic_DNA"/>
</dbReference>
<name>A0A1V9ZA61_ACHHY</name>
<dbReference type="Proteomes" id="UP000243579">
    <property type="component" value="Unassembled WGS sequence"/>
</dbReference>
<dbReference type="AlphaFoldDB" id="A0A1V9ZA61"/>
<feature type="transmembrane region" description="Helical" evidence="1">
    <location>
        <begin position="141"/>
        <end position="162"/>
    </location>
</feature>
<sequence>MPCSLNQQVTSLGWSMRRRFLTQSERRIVQGVSIVYAVVAMTKATCDSRNQVCQGYMLTEYVIKSLVLLGIIITLNYSIAKLESKLESTHGRWNESKVPKMQVRLSMFLSLRYSFLVYLLLPTAILMLNIGVVNPPGTWRYLWATYLVEEVVVACIYVHVALTLRPVHPMTLDLLAQKKTS</sequence>
<keyword evidence="1" id="KW-0812">Transmembrane</keyword>
<comment type="caution">
    <text evidence="2">The sequence shown here is derived from an EMBL/GenBank/DDBJ whole genome shotgun (WGS) entry which is preliminary data.</text>
</comment>
<gene>
    <name evidence="2" type="ORF">ACHHYP_20038</name>
</gene>
<evidence type="ECO:0000256" key="1">
    <source>
        <dbReference type="SAM" id="Phobius"/>
    </source>
</evidence>